<name>A0A059ZUD5_ACICK</name>
<organism evidence="2 3">
    <name type="scientific">Acidithiobacillus caldus (strain ATCC 51756 / DSM 8584 / KU)</name>
    <dbReference type="NCBI Taxonomy" id="637389"/>
    <lineage>
        <taxon>Bacteria</taxon>
        <taxon>Pseudomonadati</taxon>
        <taxon>Pseudomonadota</taxon>
        <taxon>Acidithiobacillia</taxon>
        <taxon>Acidithiobacillales</taxon>
        <taxon>Acidithiobacillaceae</taxon>
        <taxon>Acidithiobacillus</taxon>
    </lineage>
</organism>
<evidence type="ECO:0000259" key="1">
    <source>
        <dbReference type="Pfam" id="PF07007"/>
    </source>
</evidence>
<dbReference type="Gene3D" id="1.20.1270.180">
    <property type="match status" value="1"/>
</dbReference>
<evidence type="ECO:0000313" key="3">
    <source>
        <dbReference type="Proteomes" id="UP000005522"/>
    </source>
</evidence>
<sequence length="65" mass="7373">MNPEPCEIGALTEAQRSWLRYRDAFAAFAQTLAPDQVNAVKARLTQYRAKELDDMWGSIEEQLAS</sequence>
<dbReference type="KEGG" id="acz:Acaty_c2575"/>
<reference evidence="2 3" key="1">
    <citation type="journal article" date="2009" name="J. Bacteriol.">
        <title>Draft genome sequence of the extremely acidophilic bacterium Acidithiobacillus caldus ATCC 51756 reveals metabolic versatility in the genus Acidithiobacillus.</title>
        <authorList>
            <person name="Valdes J."/>
            <person name="Quatrini R."/>
            <person name="Hallberg K."/>
            <person name="Dopson M."/>
            <person name="Valenzuela P.D."/>
            <person name="Holmes D.S."/>
        </authorList>
    </citation>
    <scope>NUCLEOTIDE SEQUENCE [LARGE SCALE GENOMIC DNA]</scope>
    <source>
        <strain evidence="3">ATCC 51756 / DSM 8584 / KU</strain>
    </source>
</reference>
<feature type="domain" description="Lysozyme inhibitor LprI-like N-terminal" evidence="1">
    <location>
        <begin position="8"/>
        <end position="52"/>
    </location>
</feature>
<evidence type="ECO:0000313" key="2">
    <source>
        <dbReference type="EMBL" id="AIA56419.1"/>
    </source>
</evidence>
<dbReference type="EMBL" id="CP005986">
    <property type="protein sequence ID" value="AIA56419.1"/>
    <property type="molecule type" value="Genomic_DNA"/>
</dbReference>
<protein>
    <recommendedName>
        <fullName evidence="1">Lysozyme inhibitor LprI-like N-terminal domain-containing protein</fullName>
    </recommendedName>
</protein>
<dbReference type="AlphaFoldDB" id="A0A059ZUD5"/>
<gene>
    <name evidence="2" type="ORF">Acaty_c2575</name>
</gene>
<dbReference type="HOGENOM" id="CLU_3021302_0_0_6"/>
<accession>A0A059ZUD5</accession>
<dbReference type="InterPro" id="IPR009739">
    <property type="entry name" value="LprI-like_N"/>
</dbReference>
<proteinExistence type="predicted"/>
<dbReference type="Pfam" id="PF07007">
    <property type="entry name" value="LprI"/>
    <property type="match status" value="1"/>
</dbReference>
<dbReference type="Proteomes" id="UP000005522">
    <property type="component" value="Chromosome"/>
</dbReference>